<dbReference type="Proteomes" id="UP001396334">
    <property type="component" value="Unassembled WGS sequence"/>
</dbReference>
<dbReference type="EMBL" id="JBBPBN010000257">
    <property type="protein sequence ID" value="KAK8491943.1"/>
    <property type="molecule type" value="Genomic_DNA"/>
</dbReference>
<sequence length="161" mass="17751">MIFFYASQAEAKNGGTSSYTSTRFMDNISWGSDPTRKGKWIAGSSTVIELAYPRTGGNSLPNQATQIEQGAPLIRAFLMPILISNKRREKALQLPAPLTPAPIPIMTIARSPSRTKVRRNGKTRTGRKSDLALVEREEIDSFALASEELRLAFPFLSRGHS</sequence>
<keyword evidence="2" id="KW-1185">Reference proteome</keyword>
<reference evidence="1 2" key="1">
    <citation type="journal article" date="2024" name="G3 (Bethesda)">
        <title>Genome assembly of Hibiscus sabdariffa L. provides insights into metabolisms of medicinal natural products.</title>
        <authorList>
            <person name="Kim T."/>
        </authorList>
    </citation>
    <scope>NUCLEOTIDE SEQUENCE [LARGE SCALE GENOMIC DNA]</scope>
    <source>
        <strain evidence="1">TK-2024</strain>
        <tissue evidence="1">Old leaves</tissue>
    </source>
</reference>
<organism evidence="1 2">
    <name type="scientific">Hibiscus sabdariffa</name>
    <name type="common">roselle</name>
    <dbReference type="NCBI Taxonomy" id="183260"/>
    <lineage>
        <taxon>Eukaryota</taxon>
        <taxon>Viridiplantae</taxon>
        <taxon>Streptophyta</taxon>
        <taxon>Embryophyta</taxon>
        <taxon>Tracheophyta</taxon>
        <taxon>Spermatophyta</taxon>
        <taxon>Magnoliopsida</taxon>
        <taxon>eudicotyledons</taxon>
        <taxon>Gunneridae</taxon>
        <taxon>Pentapetalae</taxon>
        <taxon>rosids</taxon>
        <taxon>malvids</taxon>
        <taxon>Malvales</taxon>
        <taxon>Malvaceae</taxon>
        <taxon>Malvoideae</taxon>
        <taxon>Hibiscus</taxon>
    </lineage>
</organism>
<evidence type="ECO:0000313" key="2">
    <source>
        <dbReference type="Proteomes" id="UP001396334"/>
    </source>
</evidence>
<gene>
    <name evidence="1" type="ORF">V6N11_014067</name>
</gene>
<proteinExistence type="predicted"/>
<protein>
    <submittedName>
        <fullName evidence="1">Uncharacterized protein</fullName>
    </submittedName>
</protein>
<comment type="caution">
    <text evidence="1">The sequence shown here is derived from an EMBL/GenBank/DDBJ whole genome shotgun (WGS) entry which is preliminary data.</text>
</comment>
<name>A0ABR2AFM2_9ROSI</name>
<accession>A0ABR2AFM2</accession>
<evidence type="ECO:0000313" key="1">
    <source>
        <dbReference type="EMBL" id="KAK8491943.1"/>
    </source>
</evidence>